<dbReference type="OMA" id="LPSCAIV"/>
<dbReference type="Pfam" id="PF05947">
    <property type="entry name" value="T6SS_TssF"/>
    <property type="match status" value="1"/>
</dbReference>
<dbReference type="AlphaFoldDB" id="A0A482PM36"/>
<evidence type="ECO:0000313" key="1">
    <source>
        <dbReference type="EMBL" id="QBY29797.1"/>
    </source>
</evidence>
<dbReference type="PIRSF" id="PIRSF028304">
    <property type="entry name" value="UCP028304"/>
    <property type="match status" value="1"/>
</dbReference>
<dbReference type="InterPro" id="IPR010272">
    <property type="entry name" value="T6SS_TssF"/>
</dbReference>
<dbReference type="RefSeq" id="WP_012907482.1">
    <property type="nucleotide sequence ID" value="NZ_CAJTBI010000035.1"/>
</dbReference>
<protein>
    <submittedName>
        <fullName evidence="1">Type VI secretion system baseplate subunit TssF</fullName>
    </submittedName>
</protein>
<reference evidence="1" key="1">
    <citation type="submission" date="2019-03" db="EMBL/GenBank/DDBJ databases">
        <title>Complete genome sequence of enteropathogenic Citrobacter rodentium strain DBS100.</title>
        <authorList>
            <person name="Popov G."/>
            <person name="Fiebig A."/>
            <person name="Shideler S."/>
            <person name="Coombes B."/>
            <person name="Savchenko A."/>
        </authorList>
    </citation>
    <scope>NUCLEOTIDE SEQUENCE</scope>
    <source>
        <strain evidence="1">DBS100</strain>
    </source>
</reference>
<name>A0A482PM36_CITRO</name>
<sequence>MDDRLLDNYLQELRWLRSVSGDFARRHPQVAARLRLSEFDCPDPHVERLLEGFALQSARLHQRLDDGFGELSESLLEQLSPHLMRPFPSTATACFIPDPLAGDLTRGYTMPAGTPLYALNAEGKTVWWRTALEQTLWPVAIDELAWCDAATAQLHSGLADARSALRIRLRCLAPYRFSQLAMSSLRVHLCGSPQVNAALFDLLYAHAIGPRRPQPVGVRNASDILPFDAATAASGVALSAWMHCPQALMYFDLPMPPGAEDDTMTLLIPFDCAPPTAQPLQPDDIRPGCAPLVNLFARTSEPLIAEHTRSEQRLVADHNDSAVQIYRVQALWMSNQESAWRVPPYYSAQGHSESRWFWHTRRHRMQDNTLWLTLVDSCFDPAEPAEEASLTARLWCSNGETALSLAAGTPLAFALPGPVAQARLLGTPTAPSSPIARRDARWRLVSSLALNHLSLTDGETALASLKEMLSLYAPSSASSAVWQQINGISDLRCERVSEHRGGEAWRGWHNGLRVTLTLDPKAFTASSRLLFAAIIARYLARNATANCFVQCVLQDDGRTLPLWRDTGETALSA</sequence>
<proteinExistence type="predicted"/>
<dbReference type="EMBL" id="CP038008">
    <property type="protein sequence ID" value="QBY29797.1"/>
    <property type="molecule type" value="Genomic_DNA"/>
</dbReference>
<gene>
    <name evidence="1" type="primary">tssF</name>
    <name evidence="1" type="ORF">E2R62_13720</name>
</gene>
<dbReference type="NCBIfam" id="TIGR03359">
    <property type="entry name" value="VI_chp_6"/>
    <property type="match status" value="1"/>
</dbReference>
<accession>A0A482PM36</accession>
<dbReference type="PANTHER" id="PTHR35370:SF1">
    <property type="entry name" value="TYPE VI SECRETION SYSTEM COMPONENT TSSF1"/>
    <property type="match status" value="1"/>
</dbReference>
<dbReference type="PANTHER" id="PTHR35370">
    <property type="entry name" value="CYTOPLASMIC PROTEIN-RELATED-RELATED"/>
    <property type="match status" value="1"/>
</dbReference>
<organism evidence="1">
    <name type="scientific">Citrobacter rodentium</name>
    <dbReference type="NCBI Taxonomy" id="67825"/>
    <lineage>
        <taxon>Bacteria</taxon>
        <taxon>Pseudomonadati</taxon>
        <taxon>Pseudomonadota</taxon>
        <taxon>Gammaproteobacteria</taxon>
        <taxon>Enterobacterales</taxon>
        <taxon>Enterobacteriaceae</taxon>
        <taxon>Citrobacter</taxon>
    </lineage>
</organism>